<feature type="domain" description="FAD-dependent urate hydroxylase HpyO/Asp monooxygenase CreE-like FAD/NAD(P)-binding" evidence="1">
    <location>
        <begin position="5"/>
        <end position="144"/>
    </location>
</feature>
<evidence type="ECO:0000313" key="3">
    <source>
        <dbReference type="Proteomes" id="UP001596266"/>
    </source>
</evidence>
<dbReference type="Gene3D" id="3.50.50.60">
    <property type="entry name" value="FAD/NAD(P)-binding domain"/>
    <property type="match status" value="1"/>
</dbReference>
<dbReference type="PANTHER" id="PTHR40254">
    <property type="entry name" value="BLR0577 PROTEIN"/>
    <property type="match status" value="1"/>
</dbReference>
<keyword evidence="3" id="KW-1185">Reference proteome</keyword>
<protein>
    <submittedName>
        <fullName evidence="2">FAD/NAD(P)-binding protein</fullName>
    </submittedName>
</protein>
<dbReference type="Proteomes" id="UP001596266">
    <property type="component" value="Unassembled WGS sequence"/>
</dbReference>
<sequence length="478" mass="50708">MKILIVGAGPKGLQALGQLVAHANGRTDLQVGVVDPTPPGTGAGYDPSQPDYLRLNVSPRIVHQPPLPTLVEWAGLETTDAVPRALVGRYLAEAWERLRADAPFPITWHRASVVQLEPSADGWRASLSSGDLLEADEVLLATGHAPDWDGALVHGWSSEVPLIPSVYPVEQLSSIQPGARVATRGAALTFIDLALALTEGRDRADRPAAILPTARTGQLLGAKPAPLDDPAAVELPRNPLAVLDAVEHLALDLLNRVTGRSHRSDEIARTLATGWEPDLGRGQAAEALRRSVQVADGSREPGPAWALGRTWSVRYAEVVQALSFSDPDPDDWSAFLHGAAALERLTFGPPLGNARRLLALIDEGVVDTSWLDRGVRIDAAGIHQVPAGDAPADWVVDAVLAPPGADHARTPLVDQLLAEGHARLAPGQRGLAVDREGRLGRGLSSVGRPVEDVVVGNDTLSCELHDLPARWAGRVLGH</sequence>
<proteinExistence type="predicted"/>
<dbReference type="Pfam" id="PF13454">
    <property type="entry name" value="NAD_binding_9"/>
    <property type="match status" value="1"/>
</dbReference>
<dbReference type="InterPro" id="IPR052189">
    <property type="entry name" value="L-asp_N-monooxygenase_NS-form"/>
</dbReference>
<name>A0ABW1X2H0_9ACTN</name>
<reference evidence="3" key="1">
    <citation type="journal article" date="2019" name="Int. J. Syst. Evol. Microbiol.">
        <title>The Global Catalogue of Microorganisms (GCM) 10K type strain sequencing project: providing services to taxonomists for standard genome sequencing and annotation.</title>
        <authorList>
            <consortium name="The Broad Institute Genomics Platform"/>
            <consortium name="The Broad Institute Genome Sequencing Center for Infectious Disease"/>
            <person name="Wu L."/>
            <person name="Ma J."/>
        </authorList>
    </citation>
    <scope>NUCLEOTIDE SEQUENCE [LARGE SCALE GENOMIC DNA]</scope>
    <source>
        <strain evidence="3">CGMCC 1.15277</strain>
    </source>
</reference>
<dbReference type="PANTHER" id="PTHR40254:SF1">
    <property type="entry name" value="BLR0577 PROTEIN"/>
    <property type="match status" value="1"/>
</dbReference>
<dbReference type="InterPro" id="IPR036188">
    <property type="entry name" value="FAD/NAD-bd_sf"/>
</dbReference>
<organism evidence="2 3">
    <name type="scientific">Luteococcus sanguinis</name>
    <dbReference type="NCBI Taxonomy" id="174038"/>
    <lineage>
        <taxon>Bacteria</taxon>
        <taxon>Bacillati</taxon>
        <taxon>Actinomycetota</taxon>
        <taxon>Actinomycetes</taxon>
        <taxon>Propionibacteriales</taxon>
        <taxon>Propionibacteriaceae</taxon>
        <taxon>Luteococcus</taxon>
    </lineage>
</organism>
<dbReference type="InterPro" id="IPR038732">
    <property type="entry name" value="HpyO/CreE_NAD-binding"/>
</dbReference>
<dbReference type="EMBL" id="JBHSUA010000019">
    <property type="protein sequence ID" value="MFC6397243.1"/>
    <property type="molecule type" value="Genomic_DNA"/>
</dbReference>
<gene>
    <name evidence="2" type="ORF">ACFP57_09660</name>
</gene>
<dbReference type="SUPFAM" id="SSF51905">
    <property type="entry name" value="FAD/NAD(P)-binding domain"/>
    <property type="match status" value="1"/>
</dbReference>
<evidence type="ECO:0000259" key="1">
    <source>
        <dbReference type="Pfam" id="PF13454"/>
    </source>
</evidence>
<dbReference type="RefSeq" id="WP_343886488.1">
    <property type="nucleotide sequence ID" value="NZ_BAAAKI010000016.1"/>
</dbReference>
<evidence type="ECO:0000313" key="2">
    <source>
        <dbReference type="EMBL" id="MFC6397243.1"/>
    </source>
</evidence>
<comment type="caution">
    <text evidence="2">The sequence shown here is derived from an EMBL/GenBank/DDBJ whole genome shotgun (WGS) entry which is preliminary data.</text>
</comment>
<accession>A0ABW1X2H0</accession>